<evidence type="ECO:0000313" key="4">
    <source>
        <dbReference type="EMBL" id="SQH24148.1"/>
    </source>
</evidence>
<dbReference type="Gene3D" id="3.30.479.30">
    <property type="entry name" value="Band 7 domain"/>
    <property type="match status" value="1"/>
</dbReference>
<dbReference type="InterPro" id="IPR036013">
    <property type="entry name" value="Band_7/SPFH_dom_sf"/>
</dbReference>
<comment type="subcellular location">
    <subcellularLocation>
        <location evidence="1">Membrane</location>
        <topology evidence="1">Single-pass membrane protein</topology>
    </subcellularLocation>
</comment>
<proteinExistence type="predicted"/>
<dbReference type="PANTHER" id="PTHR43446:SF1">
    <property type="entry name" value="BAND 7 DOMAIN-CONTAINING PROTEIN"/>
    <property type="match status" value="1"/>
</dbReference>
<dbReference type="EMBL" id="LS483426">
    <property type="protein sequence ID" value="SQH24148.1"/>
    <property type="molecule type" value="Genomic_DNA"/>
</dbReference>
<dbReference type="SUPFAM" id="SSF117892">
    <property type="entry name" value="Band 7/SPFH domain"/>
    <property type="match status" value="1"/>
</dbReference>
<protein>
    <submittedName>
        <fullName evidence="4">SPFH domain / Band 7 family</fullName>
    </submittedName>
</protein>
<dbReference type="CDD" id="cd03402">
    <property type="entry name" value="SPFH_like_u2"/>
    <property type="match status" value="1"/>
</dbReference>
<dbReference type="GeneID" id="93261619"/>
<dbReference type="KEGG" id="kki:KKKWG1_0131"/>
<evidence type="ECO:0000256" key="2">
    <source>
        <dbReference type="SAM" id="Phobius"/>
    </source>
</evidence>
<dbReference type="SMART" id="SM00244">
    <property type="entry name" value="PHB"/>
    <property type="match status" value="1"/>
</dbReference>
<dbReference type="Proteomes" id="UP000248598">
    <property type="component" value="Chromosome 1"/>
</dbReference>
<feature type="transmembrane region" description="Helical" evidence="2">
    <location>
        <begin position="18"/>
        <end position="51"/>
    </location>
</feature>
<evidence type="ECO:0000259" key="3">
    <source>
        <dbReference type="SMART" id="SM00244"/>
    </source>
</evidence>
<sequence length="282" mass="30646">MSQTYSQKYEMPYLNGFIALAILLAVGAGLIGIFLSGGFLAIVIAVPYAYLFGRFRVVQPNTALVGTLFGKYAGILPHSGFYWLIPFYRTETVSLKTGNYVTDTLKVNDSSGTPIEIAAAIVYHIENPAAAVLDVENAYHFLNVQSEGALRALATHHPYASDGSRESLTGHSQTILAQFQEMLQERVEVAGIAIDEVRFTHLTYAPEIAQAMLRRQQAEAVILARQTLVRGAISMVSGTVSELEKRGIVNMTNSEKAKLVTAMMTVLLSEENASPVLNVSGD</sequence>
<name>A0AAX2J263_KINKI</name>
<keyword evidence="2" id="KW-0812">Transmembrane</keyword>
<evidence type="ECO:0000313" key="5">
    <source>
        <dbReference type="Proteomes" id="UP000248598"/>
    </source>
</evidence>
<dbReference type="GO" id="GO:0016020">
    <property type="term" value="C:membrane"/>
    <property type="evidence" value="ECO:0007669"/>
    <property type="project" value="UniProtKB-SubCell"/>
</dbReference>
<feature type="domain" description="Band 7" evidence="3">
    <location>
        <begin position="53"/>
        <end position="216"/>
    </location>
</feature>
<gene>
    <name evidence="4" type="ORF">NCTC10529_00301</name>
</gene>
<dbReference type="AlphaFoldDB" id="A0AAX2J263"/>
<accession>A0AAX2J263</accession>
<dbReference type="Pfam" id="PF01145">
    <property type="entry name" value="Band_7"/>
    <property type="match status" value="1"/>
</dbReference>
<evidence type="ECO:0000256" key="1">
    <source>
        <dbReference type="ARBA" id="ARBA00004167"/>
    </source>
</evidence>
<dbReference type="RefSeq" id="WP_003788439.1">
    <property type="nucleotide sequence ID" value="NZ_CP050136.1"/>
</dbReference>
<keyword evidence="2" id="KW-0472">Membrane</keyword>
<feature type="transmembrane region" description="Helical" evidence="2">
    <location>
        <begin position="63"/>
        <end position="85"/>
    </location>
</feature>
<organism evidence="4 5">
    <name type="scientific">Kingella kingae</name>
    <dbReference type="NCBI Taxonomy" id="504"/>
    <lineage>
        <taxon>Bacteria</taxon>
        <taxon>Pseudomonadati</taxon>
        <taxon>Pseudomonadota</taxon>
        <taxon>Betaproteobacteria</taxon>
        <taxon>Neisseriales</taxon>
        <taxon>Neisseriaceae</taxon>
        <taxon>Kingella</taxon>
    </lineage>
</organism>
<reference evidence="4 5" key="1">
    <citation type="submission" date="2018-06" db="EMBL/GenBank/DDBJ databases">
        <authorList>
            <consortium name="Pathogen Informatics"/>
            <person name="Doyle S."/>
        </authorList>
    </citation>
    <scope>NUCLEOTIDE SEQUENCE [LARGE SCALE GENOMIC DNA]</scope>
    <source>
        <strain evidence="4 5">NCTC10529</strain>
    </source>
</reference>
<dbReference type="PANTHER" id="PTHR43446">
    <property type="entry name" value="MEMBRANE PROTEIN-RELATED"/>
    <property type="match status" value="1"/>
</dbReference>
<keyword evidence="2" id="KW-1133">Transmembrane helix</keyword>
<dbReference type="InterPro" id="IPR001107">
    <property type="entry name" value="Band_7"/>
</dbReference>